<dbReference type="Proteomes" id="UP000307956">
    <property type="component" value="Unassembled WGS sequence"/>
</dbReference>
<dbReference type="OrthoDB" id="9919816at2"/>
<reference evidence="1 2" key="1">
    <citation type="submission" date="2019-04" db="EMBL/GenBank/DDBJ databases">
        <title>Azoarcus rhizosphaerae sp. nov. isolated from rhizosphere of Ficus religiosa.</title>
        <authorList>
            <person name="Lin S.-Y."/>
            <person name="Hameed A."/>
            <person name="Hsu Y.-H."/>
            <person name="Young C.-C."/>
        </authorList>
    </citation>
    <scope>NUCLEOTIDE SEQUENCE [LARGE SCALE GENOMIC DNA]</scope>
    <source>
        <strain evidence="1 2">CC-YHH848</strain>
    </source>
</reference>
<dbReference type="RefSeq" id="WP_136385192.1">
    <property type="nucleotide sequence ID" value="NZ_SSOD01000008.1"/>
</dbReference>
<comment type="caution">
    <text evidence="1">The sequence shown here is derived from an EMBL/GenBank/DDBJ whole genome shotgun (WGS) entry which is preliminary data.</text>
</comment>
<name>A0A4S4AN00_9RHOO</name>
<organism evidence="1 2">
    <name type="scientific">Pseudothauera rhizosphaerae</name>
    <dbReference type="NCBI Taxonomy" id="2565932"/>
    <lineage>
        <taxon>Bacteria</taxon>
        <taxon>Pseudomonadati</taxon>
        <taxon>Pseudomonadota</taxon>
        <taxon>Betaproteobacteria</taxon>
        <taxon>Rhodocyclales</taxon>
        <taxon>Zoogloeaceae</taxon>
        <taxon>Pseudothauera</taxon>
    </lineage>
</organism>
<proteinExistence type="predicted"/>
<evidence type="ECO:0000313" key="2">
    <source>
        <dbReference type="Proteomes" id="UP000307956"/>
    </source>
</evidence>
<keyword evidence="2" id="KW-1185">Reference proteome</keyword>
<accession>A0A4S4AN00</accession>
<dbReference type="AlphaFoldDB" id="A0A4S4AN00"/>
<gene>
    <name evidence="1" type="ORF">E6O51_11860</name>
</gene>
<dbReference type="EMBL" id="SSOD01000008">
    <property type="protein sequence ID" value="THF60918.1"/>
    <property type="molecule type" value="Genomic_DNA"/>
</dbReference>
<protein>
    <submittedName>
        <fullName evidence="1">Uncharacterized protein</fullName>
    </submittedName>
</protein>
<sequence length="64" mass="7245">MDRDSGRLSAVRSEIFAALNDLVECAEGTVWLTDGETLFERLAYLYEVADGDRAVLAARWPEYF</sequence>
<evidence type="ECO:0000313" key="1">
    <source>
        <dbReference type="EMBL" id="THF60918.1"/>
    </source>
</evidence>